<organism evidence="1 2">
    <name type="scientific">Roseibium denhamense</name>
    <dbReference type="NCBI Taxonomy" id="76305"/>
    <lineage>
        <taxon>Bacteria</taxon>
        <taxon>Pseudomonadati</taxon>
        <taxon>Pseudomonadota</taxon>
        <taxon>Alphaproteobacteria</taxon>
        <taxon>Hyphomicrobiales</taxon>
        <taxon>Stappiaceae</taxon>
        <taxon>Roseibium</taxon>
    </lineage>
</organism>
<dbReference type="RefSeq" id="WP_283404695.1">
    <property type="nucleotide sequence ID" value="NZ_BAAAEA010000006.1"/>
</dbReference>
<dbReference type="Pfam" id="PF02348">
    <property type="entry name" value="CTP_transf_3"/>
    <property type="match status" value="1"/>
</dbReference>
<dbReference type="GO" id="GO:0016779">
    <property type="term" value="F:nucleotidyltransferase activity"/>
    <property type="evidence" value="ECO:0007669"/>
    <property type="project" value="UniProtKB-KW"/>
</dbReference>
<reference evidence="1 2" key="1">
    <citation type="submission" date="2017-05" db="EMBL/GenBank/DDBJ databases">
        <authorList>
            <person name="Varghese N."/>
            <person name="Submissions S."/>
        </authorList>
    </citation>
    <scope>NUCLEOTIDE SEQUENCE [LARGE SCALE GENOMIC DNA]</scope>
    <source>
        <strain evidence="1 2">DSM 15949</strain>
    </source>
</reference>
<gene>
    <name evidence="1" type="ORF">SAMN06265374_4516</name>
</gene>
<dbReference type="SUPFAM" id="SSF53448">
    <property type="entry name" value="Nucleotide-diphospho-sugar transferases"/>
    <property type="match status" value="1"/>
</dbReference>
<dbReference type="Proteomes" id="UP001157914">
    <property type="component" value="Unassembled WGS sequence"/>
</dbReference>
<keyword evidence="1" id="KW-0548">Nucleotidyltransferase</keyword>
<dbReference type="PANTHER" id="PTHR21485:SF6">
    <property type="entry name" value="N-ACYLNEURAMINATE CYTIDYLYLTRANSFERASE-RELATED"/>
    <property type="match status" value="1"/>
</dbReference>
<comment type="caution">
    <text evidence="1">The sequence shown here is derived from an EMBL/GenBank/DDBJ whole genome shotgun (WGS) entry which is preliminary data.</text>
</comment>
<dbReference type="CDD" id="cd02513">
    <property type="entry name" value="CMP-NeuAc_Synthase"/>
    <property type="match status" value="1"/>
</dbReference>
<sequence>MNRKYSFCTICARGGSKGLPGKNIRPLNGRPLIAHSIDQARKAGIFQAVAVSSDSEEILDVARRNGADCAIKRPAELATDTSGKMPAIIHALQELETRFGIIADFHFDIDATSPLREPEDIRACAKILETTGASAVFSATPAHRSPYFNLVERGEDGRVYLSKSTPEAVKRRQDGPECFDMNASIYGWRRDALKSEQKLFFDDTKLYVMPRERSFDIDDHLDFEIVSMLMKKRKDYD</sequence>
<dbReference type="Gene3D" id="3.90.550.10">
    <property type="entry name" value="Spore Coat Polysaccharide Biosynthesis Protein SpsA, Chain A"/>
    <property type="match status" value="1"/>
</dbReference>
<dbReference type="InterPro" id="IPR050793">
    <property type="entry name" value="CMP-NeuNAc_synthase"/>
</dbReference>
<evidence type="ECO:0000313" key="2">
    <source>
        <dbReference type="Proteomes" id="UP001157914"/>
    </source>
</evidence>
<dbReference type="EMBL" id="FXTT01000009">
    <property type="protein sequence ID" value="SMP37164.1"/>
    <property type="molecule type" value="Genomic_DNA"/>
</dbReference>
<dbReference type="InterPro" id="IPR003329">
    <property type="entry name" value="Cytidylyl_trans"/>
</dbReference>
<evidence type="ECO:0000313" key="1">
    <source>
        <dbReference type="EMBL" id="SMP37164.1"/>
    </source>
</evidence>
<dbReference type="InterPro" id="IPR029044">
    <property type="entry name" value="Nucleotide-diphossugar_trans"/>
</dbReference>
<accession>A0ABY1PN79</accession>
<dbReference type="PANTHER" id="PTHR21485">
    <property type="entry name" value="HAD SUPERFAMILY MEMBERS CMAS AND KDSC"/>
    <property type="match status" value="1"/>
</dbReference>
<keyword evidence="1" id="KW-0808">Transferase</keyword>
<proteinExistence type="predicted"/>
<keyword evidence="2" id="KW-1185">Reference proteome</keyword>
<name>A0ABY1PN79_9HYPH</name>
<protein>
    <submittedName>
        <fullName evidence="1">N-acylneuraminate cytidylyltransferase</fullName>
    </submittedName>
</protein>